<dbReference type="WBParaSite" id="nRc.2.0.1.t09586-RA">
    <property type="protein sequence ID" value="nRc.2.0.1.t09586-RA"/>
    <property type="gene ID" value="nRc.2.0.1.g09586"/>
</dbReference>
<dbReference type="InterPro" id="IPR003323">
    <property type="entry name" value="OTU_dom"/>
</dbReference>
<dbReference type="InterPro" id="IPR038765">
    <property type="entry name" value="Papain-like_cys_pep_sf"/>
</dbReference>
<accession>A0A915I6U2</accession>
<evidence type="ECO:0000259" key="2">
    <source>
        <dbReference type="PROSITE" id="PS50802"/>
    </source>
</evidence>
<name>A0A915I6U2_ROMCU</name>
<dbReference type="PROSITE" id="PS50802">
    <property type="entry name" value="OTU"/>
    <property type="match status" value="1"/>
</dbReference>
<organism evidence="3 4">
    <name type="scientific">Romanomermis culicivorax</name>
    <name type="common">Nematode worm</name>
    <dbReference type="NCBI Taxonomy" id="13658"/>
    <lineage>
        <taxon>Eukaryota</taxon>
        <taxon>Metazoa</taxon>
        <taxon>Ecdysozoa</taxon>
        <taxon>Nematoda</taxon>
        <taxon>Enoplea</taxon>
        <taxon>Dorylaimia</taxon>
        <taxon>Mermithida</taxon>
        <taxon>Mermithoidea</taxon>
        <taxon>Mermithidae</taxon>
        <taxon>Romanomermis</taxon>
    </lineage>
</organism>
<keyword evidence="3" id="KW-1185">Reference proteome</keyword>
<evidence type="ECO:0000313" key="3">
    <source>
        <dbReference type="Proteomes" id="UP000887565"/>
    </source>
</evidence>
<reference evidence="4" key="1">
    <citation type="submission" date="2022-11" db="UniProtKB">
        <authorList>
            <consortium name="WormBaseParasite"/>
        </authorList>
    </citation>
    <scope>IDENTIFICATION</scope>
</reference>
<dbReference type="SUPFAM" id="SSF54001">
    <property type="entry name" value="Cysteine proteinases"/>
    <property type="match status" value="1"/>
</dbReference>
<protein>
    <submittedName>
        <fullName evidence="4">OTU domain-containing protein</fullName>
    </submittedName>
</protein>
<dbReference type="Gene3D" id="3.90.70.80">
    <property type="match status" value="1"/>
</dbReference>
<evidence type="ECO:0000313" key="4">
    <source>
        <dbReference type="WBParaSite" id="nRc.2.0.1.t09586-RA"/>
    </source>
</evidence>
<feature type="domain" description="OTU" evidence="2">
    <location>
        <begin position="290"/>
        <end position="368"/>
    </location>
</feature>
<feature type="region of interest" description="Disordered" evidence="1">
    <location>
        <begin position="76"/>
        <end position="95"/>
    </location>
</feature>
<evidence type="ECO:0000256" key="1">
    <source>
        <dbReference type="SAM" id="MobiDB-lite"/>
    </source>
</evidence>
<dbReference type="Proteomes" id="UP000887565">
    <property type="component" value="Unplaced"/>
</dbReference>
<dbReference type="AlphaFoldDB" id="A0A915I6U2"/>
<sequence>MNSGENDKIFEQSEGDENIVVKKQRKEKKELTKKFTLLKHALNENDKKGKKELLTRQAAEEAAMNERHKKELAQLKCDQKESQQRAMKSGLSSGDGDAAAIIQNKVSKAQKRRVEQRVNCPNVVLGSIVQMNAISVQTVVPAVQVIKRGTPASPQEQQLLDMYPKTTPIIEEGLEEIQYYGRSKRPKAQVPMLADVKGRLLEGSCKASDSSEISIKSKLTTVPAVIEKTKYSSLKLAPTGASCHRRRIEHKEQRNRECYERVFEMEAQSCNNERHKEREQLEHVLSVNNLTMVEIPADGDCLYNAVSHQLSLFGEQLKALSTFLERTINVLQSDGTIISIKSDNARPLNDCLRIVYWQFYNVYSVVFI</sequence>
<proteinExistence type="predicted"/>